<name>A0A8J5JFY2_HOMAM</name>
<comment type="caution">
    <text evidence="2">The sequence shown here is derived from an EMBL/GenBank/DDBJ whole genome shotgun (WGS) entry which is preliminary data.</text>
</comment>
<protein>
    <submittedName>
        <fullName evidence="2">Uncharacterized protein</fullName>
    </submittedName>
</protein>
<dbReference type="AlphaFoldDB" id="A0A8J5JFY2"/>
<feature type="region of interest" description="Disordered" evidence="1">
    <location>
        <begin position="63"/>
        <end position="89"/>
    </location>
</feature>
<accession>A0A8J5JFY2</accession>
<dbReference type="EMBL" id="JAHLQT010043652">
    <property type="protein sequence ID" value="KAG7154870.1"/>
    <property type="molecule type" value="Genomic_DNA"/>
</dbReference>
<proteinExistence type="predicted"/>
<feature type="compositionally biased region" description="Basic and acidic residues" evidence="1">
    <location>
        <begin position="63"/>
        <end position="73"/>
    </location>
</feature>
<organism evidence="2 3">
    <name type="scientific">Homarus americanus</name>
    <name type="common">American lobster</name>
    <dbReference type="NCBI Taxonomy" id="6706"/>
    <lineage>
        <taxon>Eukaryota</taxon>
        <taxon>Metazoa</taxon>
        <taxon>Ecdysozoa</taxon>
        <taxon>Arthropoda</taxon>
        <taxon>Crustacea</taxon>
        <taxon>Multicrustacea</taxon>
        <taxon>Malacostraca</taxon>
        <taxon>Eumalacostraca</taxon>
        <taxon>Eucarida</taxon>
        <taxon>Decapoda</taxon>
        <taxon>Pleocyemata</taxon>
        <taxon>Astacidea</taxon>
        <taxon>Nephropoidea</taxon>
        <taxon>Nephropidae</taxon>
        <taxon>Homarus</taxon>
    </lineage>
</organism>
<keyword evidence="3" id="KW-1185">Reference proteome</keyword>
<evidence type="ECO:0000256" key="1">
    <source>
        <dbReference type="SAM" id="MobiDB-lite"/>
    </source>
</evidence>
<dbReference type="Proteomes" id="UP000747542">
    <property type="component" value="Unassembled WGS sequence"/>
</dbReference>
<evidence type="ECO:0000313" key="2">
    <source>
        <dbReference type="EMBL" id="KAG7154870.1"/>
    </source>
</evidence>
<reference evidence="2" key="1">
    <citation type="journal article" date="2021" name="Sci. Adv.">
        <title>The American lobster genome reveals insights on longevity, neural, and immune adaptations.</title>
        <authorList>
            <person name="Polinski J.M."/>
            <person name="Zimin A.V."/>
            <person name="Clark K.F."/>
            <person name="Kohn A.B."/>
            <person name="Sadowski N."/>
            <person name="Timp W."/>
            <person name="Ptitsyn A."/>
            <person name="Khanna P."/>
            <person name="Romanova D.Y."/>
            <person name="Williams P."/>
            <person name="Greenwood S.J."/>
            <person name="Moroz L.L."/>
            <person name="Walt D.R."/>
            <person name="Bodnar A.G."/>
        </authorList>
    </citation>
    <scope>NUCLEOTIDE SEQUENCE</scope>
    <source>
        <strain evidence="2">GMGI-L3</strain>
    </source>
</reference>
<sequence length="89" mass="10149">MLMEDEQVSAKEQETCTEVASCHERSTKVLSKMLSQQQDVMQAAETHDPDRERTLKFTREMENRDIAPSKTDHIGQVLCPKTSASSPRR</sequence>
<gene>
    <name evidence="2" type="ORF">Hamer_G021202</name>
</gene>
<evidence type="ECO:0000313" key="3">
    <source>
        <dbReference type="Proteomes" id="UP000747542"/>
    </source>
</evidence>